<gene>
    <name evidence="3" type="ORF">AMAG_10181</name>
</gene>
<name>A0A0L0SQR4_ALLM3</name>
<dbReference type="Proteomes" id="UP000054350">
    <property type="component" value="Unassembled WGS sequence"/>
</dbReference>
<feature type="transmembrane region" description="Helical" evidence="2">
    <location>
        <begin position="387"/>
        <end position="407"/>
    </location>
</feature>
<feature type="compositionally biased region" description="Polar residues" evidence="1">
    <location>
        <begin position="29"/>
        <end position="38"/>
    </location>
</feature>
<dbReference type="EMBL" id="GG745345">
    <property type="protein sequence ID" value="KNE64846.1"/>
    <property type="molecule type" value="Genomic_DNA"/>
</dbReference>
<feature type="region of interest" description="Disordered" evidence="1">
    <location>
        <begin position="736"/>
        <end position="778"/>
    </location>
</feature>
<evidence type="ECO:0000313" key="4">
    <source>
        <dbReference type="Proteomes" id="UP000054350"/>
    </source>
</evidence>
<feature type="compositionally biased region" description="Low complexity" evidence="1">
    <location>
        <begin position="50"/>
        <end position="69"/>
    </location>
</feature>
<sequence length="924" mass="96432">MAMRRAISLQHGLAAVARGDAPPPPPPTSSSITRSASFHPSARSASFHPASRSGARSRRASVNVALARSNSPPPPTATSPPLVATGRSRQPSAAASLADTLVDALTSNEHDGPVAVGPRWHGVFSADLATFDEWARIAIGVAAVLAVHQAVQALPFSGIVATLALVLRLVGSVVRSAVSETRADAELNGGHTREASTVSLLPSMMDAKLNATTKDAVENDKDHGGSGNMVTIAPEVHEKLAYLGGMVVAGALEALETLAWTRAVTFGNVLGLVLGKISFTGIELANHLHATLLLTVLGIACITRTLIAVLITTLFATWHDWPSFDLEYLVSSPLAPLLAFVTLSLHPTPTFHFPPSPTTATDDAPWLATASGPTRTRYTRGRLARHALVHLVHDFIAIIASTTLIAAARIPPAWLGLYATLAFQVFVFLRVALWPPMPAAAESAAVGAAAYFDREAAGQSPGVGRMSGAKGKAWRVVVRKYAWVGAGVVALVVVGSYVEDVRVTRGVLGGMAAANEWTRAAKPWATAEDGDKVMHVVLLPDARATGVHAVSRKDSTSTADRVLVQVPPFSEPNMQSPPRTHRRSHPAYGVRAAHLAAAVLPTSGTTGIPLATRAFLHAQYHGVLRAWVPARNTSAPHAVALALTRASNAAWVLVSSADIAWVPAQVAAAVDGLHPNKVWYVRFANDNVVALSRPAAELVAAAANSECAGVDEIEMCAVEILRIARAEVPEGARVVDPPALANPIDPDSTRTASAGPTDQERPVPLGSGASGSDADVPRPSVLGRVARSWAVAQPPRASASRPSTVLRVIAVRLGRDPTAHARAYARAAARTPASFLHRTLALPHGPVEYVHGASVRMGGVVYWIVDAGTDGVAVYARGDEVDGEEDESVVGGGAGLGSGGPRAVVVTCGAGAARREASVWRMCQ</sequence>
<feature type="transmembrane region" description="Helical" evidence="2">
    <location>
        <begin position="481"/>
        <end position="498"/>
    </location>
</feature>
<evidence type="ECO:0000313" key="3">
    <source>
        <dbReference type="EMBL" id="KNE64846.1"/>
    </source>
</evidence>
<reference evidence="3 4" key="1">
    <citation type="submission" date="2009-11" db="EMBL/GenBank/DDBJ databases">
        <title>Annotation of Allomyces macrogynus ATCC 38327.</title>
        <authorList>
            <consortium name="The Broad Institute Genome Sequencing Platform"/>
            <person name="Russ C."/>
            <person name="Cuomo C."/>
            <person name="Burger G."/>
            <person name="Gray M.W."/>
            <person name="Holland P.W.H."/>
            <person name="King N."/>
            <person name="Lang F.B.F."/>
            <person name="Roger A.J."/>
            <person name="Ruiz-Trillo I."/>
            <person name="Young S.K."/>
            <person name="Zeng Q."/>
            <person name="Gargeya S."/>
            <person name="Fitzgerald M."/>
            <person name="Haas B."/>
            <person name="Abouelleil A."/>
            <person name="Alvarado L."/>
            <person name="Arachchi H.M."/>
            <person name="Berlin A."/>
            <person name="Chapman S.B."/>
            <person name="Gearin G."/>
            <person name="Goldberg J."/>
            <person name="Griggs A."/>
            <person name="Gujja S."/>
            <person name="Hansen M."/>
            <person name="Heiman D."/>
            <person name="Howarth C."/>
            <person name="Larimer J."/>
            <person name="Lui A."/>
            <person name="MacDonald P.J.P."/>
            <person name="McCowen C."/>
            <person name="Montmayeur A."/>
            <person name="Murphy C."/>
            <person name="Neiman D."/>
            <person name="Pearson M."/>
            <person name="Priest M."/>
            <person name="Roberts A."/>
            <person name="Saif S."/>
            <person name="Shea T."/>
            <person name="Sisk P."/>
            <person name="Stolte C."/>
            <person name="Sykes S."/>
            <person name="Wortman J."/>
            <person name="Nusbaum C."/>
            <person name="Birren B."/>
        </authorList>
    </citation>
    <scope>NUCLEOTIDE SEQUENCE [LARGE SCALE GENOMIC DNA]</scope>
    <source>
        <strain evidence="3 4">ATCC 38327</strain>
    </source>
</reference>
<feature type="region of interest" description="Disordered" evidence="1">
    <location>
        <begin position="15"/>
        <end position="90"/>
    </location>
</feature>
<keyword evidence="2" id="KW-0812">Transmembrane</keyword>
<evidence type="ECO:0000256" key="1">
    <source>
        <dbReference type="SAM" id="MobiDB-lite"/>
    </source>
</evidence>
<keyword evidence="2" id="KW-1133">Transmembrane helix</keyword>
<feature type="transmembrane region" description="Helical" evidence="2">
    <location>
        <begin position="413"/>
        <end position="433"/>
    </location>
</feature>
<organism evidence="3 4">
    <name type="scientific">Allomyces macrogynus (strain ATCC 38327)</name>
    <name type="common">Allomyces javanicus var. macrogynus</name>
    <dbReference type="NCBI Taxonomy" id="578462"/>
    <lineage>
        <taxon>Eukaryota</taxon>
        <taxon>Fungi</taxon>
        <taxon>Fungi incertae sedis</taxon>
        <taxon>Blastocladiomycota</taxon>
        <taxon>Blastocladiomycetes</taxon>
        <taxon>Blastocladiales</taxon>
        <taxon>Blastocladiaceae</taxon>
        <taxon>Allomyces</taxon>
    </lineage>
</organism>
<accession>A0A0L0SQR4</accession>
<proteinExistence type="predicted"/>
<keyword evidence="2" id="KW-0472">Membrane</keyword>
<dbReference type="OrthoDB" id="5587586at2759"/>
<reference evidence="4" key="2">
    <citation type="submission" date="2009-11" db="EMBL/GenBank/DDBJ databases">
        <title>The Genome Sequence of Allomyces macrogynus strain ATCC 38327.</title>
        <authorList>
            <consortium name="The Broad Institute Genome Sequencing Platform"/>
            <person name="Russ C."/>
            <person name="Cuomo C."/>
            <person name="Shea T."/>
            <person name="Young S.K."/>
            <person name="Zeng Q."/>
            <person name="Koehrsen M."/>
            <person name="Haas B."/>
            <person name="Borodovsky M."/>
            <person name="Guigo R."/>
            <person name="Alvarado L."/>
            <person name="Berlin A."/>
            <person name="Borenstein D."/>
            <person name="Chen Z."/>
            <person name="Engels R."/>
            <person name="Freedman E."/>
            <person name="Gellesch M."/>
            <person name="Goldberg J."/>
            <person name="Griggs A."/>
            <person name="Gujja S."/>
            <person name="Heiman D."/>
            <person name="Hepburn T."/>
            <person name="Howarth C."/>
            <person name="Jen D."/>
            <person name="Larson L."/>
            <person name="Lewis B."/>
            <person name="Mehta T."/>
            <person name="Park D."/>
            <person name="Pearson M."/>
            <person name="Roberts A."/>
            <person name="Saif S."/>
            <person name="Shenoy N."/>
            <person name="Sisk P."/>
            <person name="Stolte C."/>
            <person name="Sykes S."/>
            <person name="Walk T."/>
            <person name="White J."/>
            <person name="Yandava C."/>
            <person name="Burger G."/>
            <person name="Gray M.W."/>
            <person name="Holland P.W.H."/>
            <person name="King N."/>
            <person name="Lang F.B.F."/>
            <person name="Roger A.J."/>
            <person name="Ruiz-Trillo I."/>
            <person name="Lander E."/>
            <person name="Nusbaum C."/>
        </authorList>
    </citation>
    <scope>NUCLEOTIDE SEQUENCE [LARGE SCALE GENOMIC DNA]</scope>
    <source>
        <strain evidence="4">ATCC 38327</strain>
    </source>
</reference>
<feature type="transmembrane region" description="Helical" evidence="2">
    <location>
        <begin position="291"/>
        <end position="316"/>
    </location>
</feature>
<dbReference type="VEuPathDB" id="FungiDB:AMAG_10181"/>
<keyword evidence="4" id="KW-1185">Reference proteome</keyword>
<protein>
    <submittedName>
        <fullName evidence="3">Uncharacterized protein</fullName>
    </submittedName>
</protein>
<evidence type="ECO:0000256" key="2">
    <source>
        <dbReference type="SAM" id="Phobius"/>
    </source>
</evidence>
<dbReference type="AlphaFoldDB" id="A0A0L0SQR4"/>